<organism evidence="8 9">
    <name type="scientific">Desulfotomaculum nigrificans (strain DSM 14880 / VKM B-2319 / CO-1-SRB)</name>
    <name type="common">Desulfotomaculum carboxydivorans</name>
    <dbReference type="NCBI Taxonomy" id="868595"/>
    <lineage>
        <taxon>Bacteria</taxon>
        <taxon>Bacillati</taxon>
        <taxon>Bacillota</taxon>
        <taxon>Clostridia</taxon>
        <taxon>Eubacteriales</taxon>
        <taxon>Desulfotomaculaceae</taxon>
        <taxon>Desulfotomaculum</taxon>
    </lineage>
</organism>
<evidence type="ECO:0000256" key="1">
    <source>
        <dbReference type="ARBA" id="ARBA00022555"/>
    </source>
</evidence>
<dbReference type="HAMAP" id="MF_00844_B">
    <property type="entry name" value="RqcH_B"/>
    <property type="match status" value="1"/>
</dbReference>
<dbReference type="Proteomes" id="UP000009226">
    <property type="component" value="Chromosome"/>
</dbReference>
<gene>
    <name evidence="5" type="primary">rqcH</name>
    <name evidence="8" type="ordered locus">Desca_1271</name>
</gene>
<comment type="function">
    <text evidence="5">Key component of the ribosome quality control system (RQC), a ribosome-associated complex that mediates the extraction of incompletely synthesized nascent chains from stalled ribosomes and their subsequent degradation. RqcH recruits Ala-charged tRNA, and with RqcP directs the elongation of stalled nascent chains on 50S ribosomal subunits, leading to non-templated C-terminal alanine extensions (Ala tail). The Ala tail promotes nascent chain degradation. May add between 1 and at least 8 Ala residues. Binds to stalled 50S ribosomal subunits.</text>
</comment>
<evidence type="ECO:0000256" key="3">
    <source>
        <dbReference type="ARBA" id="ARBA00022884"/>
    </source>
</evidence>
<dbReference type="STRING" id="868595.Desca_1271"/>
<sequence>MAFDGLVMAAVAGELAEKLIGGRVERIQQPGPSELVLVIHTRERGKQRLYISADARDARIHITSQSYVNPIAPPIFCMVLRKHLEGGRIRAVQQSGLERVIHLSIDSRDELGRPGEKLLICEIMGKHSNILLVNPDNNNIVDGIHRYSHSVSRYREVLPNRPYLPPPEQNKLDPRQISEEQFRQIMLDSNLESTVADVLLQKIAGIGPQTCRELVVRAGLPPDYRVNHCGDYELTKLWEQVKTIAAMLDNGTFAPTLLLDRRGRPIEFAALDLTHVRAYRREHGEISIILDRYYQSLQQKRLIESQRQSLSQITRKEIARLKKKVDLYRKSLATAEKADKYRIYGELLTANLYHLEQGPEARVQNFYHPEAEEIVIPMDQSLTPSENAQAYFKKYLKAKNTREAVTAHLAQAEAELAYLEAVDNAVSQATDLADLDEIRSELEEQTYLKPKTQQGAKRSKKDQDRPQPLTFVSSDGIPILVGKNNKQNDYLTLRLAQDGDMWLHTKDIPGSHVIIRCHQLGAVPDQTLLEAATLAAWFSKARQAGKVPVDYTYRRHVRKPKGAKPGMVIYDNQRTITVVPSEEIVDKITPEDETKNI</sequence>
<dbReference type="Pfam" id="PF05670">
    <property type="entry name" value="NFACT-R_1"/>
    <property type="match status" value="1"/>
</dbReference>
<dbReference type="eggNOG" id="COG1293">
    <property type="taxonomic scope" value="Bacteria"/>
</dbReference>
<keyword evidence="3 5" id="KW-0694">RNA-binding</keyword>
<evidence type="ECO:0000256" key="6">
    <source>
        <dbReference type="SAM" id="MobiDB-lite"/>
    </source>
</evidence>
<dbReference type="SUPFAM" id="SSF46946">
    <property type="entry name" value="S13-like H2TH domain"/>
    <property type="match status" value="1"/>
</dbReference>
<accession>F6B4L8</accession>
<dbReference type="AlphaFoldDB" id="F6B4L8"/>
<evidence type="ECO:0000313" key="8">
    <source>
        <dbReference type="EMBL" id="AEF94130.1"/>
    </source>
</evidence>
<dbReference type="GO" id="GO:0019843">
    <property type="term" value="F:rRNA binding"/>
    <property type="evidence" value="ECO:0007669"/>
    <property type="project" value="UniProtKB-UniRule"/>
</dbReference>
<evidence type="ECO:0000256" key="5">
    <source>
        <dbReference type="HAMAP-Rule" id="MF_00844"/>
    </source>
</evidence>
<dbReference type="PANTHER" id="PTHR15239:SF6">
    <property type="entry name" value="RIBOSOME QUALITY CONTROL COMPLEX SUBUNIT NEMF"/>
    <property type="match status" value="1"/>
</dbReference>
<feature type="domain" description="NFACT RNA-binding" evidence="7">
    <location>
        <begin position="470"/>
        <end position="565"/>
    </location>
</feature>
<evidence type="ECO:0000259" key="7">
    <source>
        <dbReference type="Pfam" id="PF05670"/>
    </source>
</evidence>
<keyword evidence="1 5" id="KW-0820">tRNA-binding</keyword>
<dbReference type="EMBL" id="CP002736">
    <property type="protein sequence ID" value="AEF94130.1"/>
    <property type="molecule type" value="Genomic_DNA"/>
</dbReference>
<dbReference type="GO" id="GO:0043023">
    <property type="term" value="F:ribosomal large subunit binding"/>
    <property type="evidence" value="ECO:0007669"/>
    <property type="project" value="UniProtKB-UniRule"/>
</dbReference>
<reference evidence="8 9" key="1">
    <citation type="submission" date="2011-05" db="EMBL/GenBank/DDBJ databases">
        <title>Complete sequence of Desulfotomaculum carboxydivorans CO-1-SRB.</title>
        <authorList>
            <consortium name="US DOE Joint Genome Institute"/>
            <person name="Lucas S."/>
            <person name="Han J."/>
            <person name="Lapidus A."/>
            <person name="Cheng J.-F."/>
            <person name="Goodwin L."/>
            <person name="Pitluck S."/>
            <person name="Peters L."/>
            <person name="Mikhailova N."/>
            <person name="Lu M."/>
            <person name="Han C."/>
            <person name="Tapia R."/>
            <person name="Land M."/>
            <person name="Hauser L."/>
            <person name="Kyrpides N."/>
            <person name="Ivanova N."/>
            <person name="Pagani I."/>
            <person name="Stams A."/>
            <person name="Plugge C."/>
            <person name="Muyzer G."/>
            <person name="Kuever J."/>
            <person name="Parshina S."/>
            <person name="Ivanova A."/>
            <person name="Nazina T."/>
            <person name="Woyke T."/>
        </authorList>
    </citation>
    <scope>NUCLEOTIDE SEQUENCE [LARGE SCALE GENOMIC DNA]</scope>
    <source>
        <strain evidence="9">DSM 14880 / VKM B-2319 / CO-1-SRB</strain>
    </source>
</reference>
<dbReference type="InterPro" id="IPR008532">
    <property type="entry name" value="NFACT_RNA-bd"/>
</dbReference>
<keyword evidence="2 5" id="KW-0699">rRNA-binding</keyword>
<dbReference type="InterPro" id="IPR043682">
    <property type="entry name" value="RqcH_bacterial"/>
</dbReference>
<name>F6B4L8_DESCC</name>
<keyword evidence="4 5" id="KW-0648">Protein biosynthesis</keyword>
<evidence type="ECO:0000256" key="2">
    <source>
        <dbReference type="ARBA" id="ARBA00022730"/>
    </source>
</evidence>
<dbReference type="InterPro" id="IPR051608">
    <property type="entry name" value="RQC_Subunit_NEMF"/>
</dbReference>
<dbReference type="PANTHER" id="PTHR15239">
    <property type="entry name" value="NUCLEAR EXPORT MEDIATOR FACTOR NEMF"/>
    <property type="match status" value="1"/>
</dbReference>
<dbReference type="GO" id="GO:1990112">
    <property type="term" value="C:RQC complex"/>
    <property type="evidence" value="ECO:0007669"/>
    <property type="project" value="TreeGrafter"/>
</dbReference>
<evidence type="ECO:0000313" key="9">
    <source>
        <dbReference type="Proteomes" id="UP000009226"/>
    </source>
</evidence>
<dbReference type="FunFam" id="2.30.310.10:FF:000004">
    <property type="entry name" value="Fibronectin-binding protein A"/>
    <property type="match status" value="1"/>
</dbReference>
<dbReference type="Pfam" id="PF05833">
    <property type="entry name" value="NFACT_N"/>
    <property type="match status" value="1"/>
</dbReference>
<evidence type="ECO:0000256" key="4">
    <source>
        <dbReference type="ARBA" id="ARBA00022917"/>
    </source>
</evidence>
<dbReference type="RefSeq" id="WP_013810095.1">
    <property type="nucleotide sequence ID" value="NC_015565.1"/>
</dbReference>
<feature type="region of interest" description="Disordered" evidence="6">
    <location>
        <begin position="444"/>
        <end position="471"/>
    </location>
</feature>
<dbReference type="GO" id="GO:0072344">
    <property type="term" value="P:rescue of stalled ribosome"/>
    <property type="evidence" value="ECO:0007669"/>
    <property type="project" value="UniProtKB-UniRule"/>
</dbReference>
<dbReference type="InterPro" id="IPR010979">
    <property type="entry name" value="Ribosomal_uS13-like_H2TH"/>
</dbReference>
<comment type="similarity">
    <text evidence="5">Belongs to the NEMF family.</text>
</comment>
<dbReference type="Gene3D" id="2.30.310.10">
    <property type="entry name" value="ibrinogen binding protein from staphylococcus aureus domain"/>
    <property type="match status" value="1"/>
</dbReference>
<protein>
    <recommendedName>
        <fullName evidence="5">Rqc2 homolog RqcH</fullName>
        <shortName evidence="5">RqcH</shortName>
    </recommendedName>
</protein>
<keyword evidence="9" id="KW-1185">Reference proteome</keyword>
<proteinExistence type="inferred from homology"/>
<dbReference type="GO" id="GO:0000049">
    <property type="term" value="F:tRNA binding"/>
    <property type="evidence" value="ECO:0007669"/>
    <property type="project" value="UniProtKB-UniRule"/>
</dbReference>
<dbReference type="KEGG" id="dca:Desca_1271"/>
<dbReference type="HOGENOM" id="CLU_022481_2_1_9"/>
<comment type="subunit">
    <text evidence="5">Associates with stalled 50S ribosomal subunits. Binds to RqcP.</text>
</comment>
<dbReference type="Gene3D" id="1.10.8.50">
    <property type="match status" value="1"/>
</dbReference>